<feature type="domain" description="Aminotransferase class V" evidence="10">
    <location>
        <begin position="83"/>
        <end position="375"/>
    </location>
</feature>
<evidence type="ECO:0000256" key="3">
    <source>
        <dbReference type="ARBA" id="ARBA00022576"/>
    </source>
</evidence>
<dbReference type="AlphaFoldDB" id="A0AAC9P7B9"/>
<comment type="similarity">
    <text evidence="2 8">Belongs to the class-V pyridoxal-phosphate-dependent aminotransferase family.</text>
</comment>
<evidence type="ECO:0000256" key="2">
    <source>
        <dbReference type="ARBA" id="ARBA00009236"/>
    </source>
</evidence>
<organism evidence="11 12">
    <name type="scientific">Granulibacter bethesdensis</name>
    <dbReference type="NCBI Taxonomy" id="364410"/>
    <lineage>
        <taxon>Bacteria</taxon>
        <taxon>Pseudomonadati</taxon>
        <taxon>Pseudomonadota</taxon>
        <taxon>Alphaproteobacteria</taxon>
        <taxon>Acetobacterales</taxon>
        <taxon>Acetobacteraceae</taxon>
        <taxon>Granulibacter</taxon>
    </lineage>
</organism>
<dbReference type="InterPro" id="IPR020578">
    <property type="entry name" value="Aminotrans_V_PyrdxlP_BS"/>
</dbReference>
<name>A0AAC9P7B9_9PROT</name>
<dbReference type="EC" id="2.6.1.51" evidence="11"/>
<evidence type="ECO:0000256" key="8">
    <source>
        <dbReference type="RuleBase" id="RU004075"/>
    </source>
</evidence>
<protein>
    <submittedName>
        <fullName evidence="11">Serine-pyruvate aminotransferase</fullName>
        <ecNumber evidence="11">2.6.1.44</ecNumber>
        <ecNumber evidence="11">2.6.1.51</ecNumber>
    </submittedName>
</protein>
<keyword evidence="3 11" id="KW-0032">Aminotransferase</keyword>
<dbReference type="PANTHER" id="PTHR21152:SF24">
    <property type="entry name" value="ALANINE--GLYOXYLATE AMINOTRANSFERASE 1"/>
    <property type="match status" value="1"/>
</dbReference>
<dbReference type="GO" id="GO:0004760">
    <property type="term" value="F:L-serine-pyruvate transaminase activity"/>
    <property type="evidence" value="ECO:0007669"/>
    <property type="project" value="UniProtKB-EC"/>
</dbReference>
<dbReference type="FunFam" id="3.40.640.10:FF:000054">
    <property type="entry name" value="Serine--glyoxylate aminotransferase"/>
    <property type="match status" value="1"/>
</dbReference>
<evidence type="ECO:0000313" key="11">
    <source>
        <dbReference type="EMBL" id="APH53271.1"/>
    </source>
</evidence>
<dbReference type="Gene3D" id="3.40.640.10">
    <property type="entry name" value="Type I PLP-dependent aspartate aminotransferase-like (Major domain)"/>
    <property type="match status" value="1"/>
</dbReference>
<keyword evidence="5 7" id="KW-0663">Pyridoxal phosphate</keyword>
<evidence type="ECO:0000256" key="5">
    <source>
        <dbReference type="ARBA" id="ARBA00022898"/>
    </source>
</evidence>
<dbReference type="PIRSF" id="PIRSF000524">
    <property type="entry name" value="SPT"/>
    <property type="match status" value="1"/>
</dbReference>
<dbReference type="GO" id="GO:0008453">
    <property type="term" value="F:alanine-glyoxylate transaminase activity"/>
    <property type="evidence" value="ECO:0007669"/>
    <property type="project" value="UniProtKB-EC"/>
</dbReference>
<comment type="cofactor">
    <cofactor evidence="1 7 9">
        <name>pyridoxal 5'-phosphate</name>
        <dbReference type="ChEBI" id="CHEBI:597326"/>
    </cofactor>
</comment>
<dbReference type="Pfam" id="PF00266">
    <property type="entry name" value="Aminotran_5"/>
    <property type="match status" value="1"/>
</dbReference>
<sequence>MVLSPDCSKALAGFSAHRNVRVANDGLLAMRINILREFSMTGRHFLHVPGPTNIPDRVLRAMHVPSEDHRNPTFPNLTLPLFKQLKRLVRTETGQAFIFPSSGTGAWEAVMTNTLSSGDRVLASRFGQFSHLWIDLAKRHGLDVIVQEEEWGTGASPEHIQAELEKDTAHQIKAVMVVQNETATGVTSDVAAVRKAIDAAKHPALLFVDGVSSIGSIDFRMDDWKVDAIITGSQKGLMLPAGLGIAVVSQKALEAQKAARANNPLRRVYFDFEDQSKANETGYFPYTPALPLLYGLREALQIILDEEGLDNVIARHHYLAQGVREAVKAWGLTLCAKDQKWYSDTVSAILVPEGFNGADVISRAFKRYNLALGAGLSQVAGKLFRIGHLGDLNELMCLGAITGAEMAMRDIGIDVKPGSGAAAAEEYYRTNGK</sequence>
<dbReference type="FunFam" id="3.90.1150.10:FF:000031">
    <property type="entry name" value="Serine--glyoxylate aminotransferase"/>
    <property type="match status" value="1"/>
</dbReference>
<evidence type="ECO:0000256" key="9">
    <source>
        <dbReference type="RuleBase" id="RU004504"/>
    </source>
</evidence>
<evidence type="ECO:0000256" key="6">
    <source>
        <dbReference type="PIRSR" id="PIRSR000524-1"/>
    </source>
</evidence>
<dbReference type="Proteomes" id="UP000182373">
    <property type="component" value="Chromosome"/>
</dbReference>
<dbReference type="SUPFAM" id="SSF53383">
    <property type="entry name" value="PLP-dependent transferases"/>
    <property type="match status" value="1"/>
</dbReference>
<dbReference type="InterPro" id="IPR015424">
    <property type="entry name" value="PyrdxlP-dep_Trfase"/>
</dbReference>
<feature type="modified residue" description="N6-(pyridoxal phosphate)lysine" evidence="7">
    <location>
        <position position="235"/>
    </location>
</feature>
<reference evidence="12" key="1">
    <citation type="submission" date="2016-11" db="EMBL/GenBank/DDBJ databases">
        <title>Comparative genomic and phenotypic analysis of Granulibacter bethesdensis clinical isolates from patients with chronic granulomatous disease.</title>
        <authorList>
            <person name="Zarember K.A."/>
            <person name="Porcella S.F."/>
            <person name="Chu J."/>
            <person name="Ding L."/>
            <person name="Dahlstrom E."/>
            <person name="Barbian K."/>
            <person name="Martens C."/>
            <person name="Sykora L."/>
            <person name="Kramer S."/>
            <person name="Pettinato A.M."/>
            <person name="Hong H."/>
            <person name="Wald G."/>
            <person name="Berg L.J."/>
            <person name="Rogge L.S."/>
            <person name="Greenberg D.E."/>
            <person name="Falcone E.L."/>
            <person name="Neves J.F."/>
            <person name="Simoes M.J."/>
            <person name="Casal M."/>
            <person name="Rodriguez-Lopez F.C."/>
            <person name="Zelazny A."/>
            <person name="Gallin J.I."/>
            <person name="Holland S.M."/>
        </authorList>
    </citation>
    <scope>NUCLEOTIDE SEQUENCE [LARGE SCALE GENOMIC DNA]</scope>
    <source>
        <strain evidence="12">NIH9.1</strain>
    </source>
</reference>
<dbReference type="PANTHER" id="PTHR21152">
    <property type="entry name" value="AMINOTRANSFERASE CLASS V"/>
    <property type="match status" value="1"/>
</dbReference>
<evidence type="ECO:0000256" key="7">
    <source>
        <dbReference type="PIRSR" id="PIRSR000524-50"/>
    </source>
</evidence>
<feature type="binding site" evidence="6">
    <location>
        <position position="385"/>
    </location>
    <ligand>
        <name>substrate</name>
    </ligand>
</feature>
<evidence type="ECO:0000259" key="10">
    <source>
        <dbReference type="Pfam" id="PF00266"/>
    </source>
</evidence>
<evidence type="ECO:0000256" key="1">
    <source>
        <dbReference type="ARBA" id="ARBA00001933"/>
    </source>
</evidence>
<dbReference type="InterPro" id="IPR000192">
    <property type="entry name" value="Aminotrans_V_dom"/>
</dbReference>
<dbReference type="Gene3D" id="3.90.1150.10">
    <property type="entry name" value="Aspartate Aminotransferase, domain 1"/>
    <property type="match status" value="1"/>
</dbReference>
<dbReference type="GO" id="GO:0019265">
    <property type="term" value="P:glycine biosynthetic process, by transamination of glyoxylate"/>
    <property type="evidence" value="ECO:0007669"/>
    <property type="project" value="TreeGrafter"/>
</dbReference>
<gene>
    <name evidence="11" type="ORF">GbCGDNIH9_0048</name>
</gene>
<dbReference type="EC" id="2.6.1.44" evidence="11"/>
<keyword evidence="4 11" id="KW-0808">Transferase</keyword>
<evidence type="ECO:0000256" key="4">
    <source>
        <dbReference type="ARBA" id="ARBA00022679"/>
    </source>
</evidence>
<accession>A0AAC9P7B9</accession>
<dbReference type="CDD" id="cd06451">
    <property type="entry name" value="AGAT_like"/>
    <property type="match status" value="1"/>
</dbReference>
<dbReference type="InterPro" id="IPR015421">
    <property type="entry name" value="PyrdxlP-dep_Trfase_major"/>
</dbReference>
<dbReference type="InterPro" id="IPR015422">
    <property type="entry name" value="PyrdxlP-dep_Trfase_small"/>
</dbReference>
<evidence type="ECO:0000313" key="12">
    <source>
        <dbReference type="Proteomes" id="UP000182373"/>
    </source>
</evidence>
<dbReference type="PROSITE" id="PS00595">
    <property type="entry name" value="AA_TRANSFER_CLASS_5"/>
    <property type="match status" value="1"/>
</dbReference>
<dbReference type="EMBL" id="CP018191">
    <property type="protein sequence ID" value="APH53271.1"/>
    <property type="molecule type" value="Genomic_DNA"/>
</dbReference>
<proteinExistence type="inferred from homology"/>
<dbReference type="InterPro" id="IPR024169">
    <property type="entry name" value="SP_NH2Trfase/AEP_transaminase"/>
</dbReference>